<evidence type="ECO:0000256" key="1">
    <source>
        <dbReference type="SAM" id="Phobius"/>
    </source>
</evidence>
<feature type="transmembrane region" description="Helical" evidence="1">
    <location>
        <begin position="322"/>
        <end position="338"/>
    </location>
</feature>
<dbReference type="EMBL" id="CP016178">
    <property type="protein sequence ID" value="ANO34983.1"/>
    <property type="molecule type" value="Genomic_DNA"/>
</dbReference>
<feature type="transmembrane region" description="Helical" evidence="1">
    <location>
        <begin position="195"/>
        <end position="220"/>
    </location>
</feature>
<gene>
    <name evidence="2" type="ORF">A6E01_17565</name>
</gene>
<name>A0AAN1CTT6_9VIBR</name>
<dbReference type="Proteomes" id="UP000092018">
    <property type="component" value="Chromosome 2"/>
</dbReference>
<proteinExistence type="predicted"/>
<feature type="transmembrane region" description="Helical" evidence="1">
    <location>
        <begin position="298"/>
        <end position="316"/>
    </location>
</feature>
<feature type="transmembrane region" description="Helical" evidence="1">
    <location>
        <begin position="95"/>
        <end position="115"/>
    </location>
</feature>
<sequence length="353" mass="41312">MAPYYITLIFIIFVCSVTSKFRSLDNAVILFLTIVSALFFSLRDYSVGSDTLLYLLNYNYLPINWSEFSRDYIGIFKESAFFILEFFIKRQDFEFYTVLFIISIFVYFLTYKTIYRYSDNIFLTVFLYITLGFFLFGFNAARQSITVALFLFSVKFIINRDFTKYTFVILIGFFFHKSIILCLPCYFLYRKVLSFKYIIIIGLAVLLLSATLNQAITYLANNVDVRYTKFSETLDQAMGTRLALINILIFSAVFIQSFFSKYSDTLNLFINLSFIGVLISSVSVLLRLDPNGLARAAYYFTQFFIFLVPVAISNIRNQQLKMVFYMGTIGFCLFYFHSRTSIYSGLYPYIFRT</sequence>
<organism evidence="2 3">
    <name type="scientific">Vibrio breoganii</name>
    <dbReference type="NCBI Taxonomy" id="553239"/>
    <lineage>
        <taxon>Bacteria</taxon>
        <taxon>Pseudomonadati</taxon>
        <taxon>Pseudomonadota</taxon>
        <taxon>Gammaproteobacteria</taxon>
        <taxon>Vibrionales</taxon>
        <taxon>Vibrionaceae</taxon>
        <taxon>Vibrio</taxon>
    </lineage>
</organism>
<keyword evidence="1" id="KW-0812">Transmembrane</keyword>
<dbReference type="AlphaFoldDB" id="A0AAN1CTT6"/>
<reference evidence="2 3" key="1">
    <citation type="submission" date="2016-06" db="EMBL/GenBank/DDBJ databases">
        <title>Adaptive Radiation by Waves of Gene Transfer Leads to Fine-Scale Resource Partitioning in Marine Microbes.</title>
        <authorList>
            <person name="Hehemann J.-H."/>
            <person name="Arevalo P."/>
            <person name="Datta M.S."/>
            <person name="Yu X."/>
            <person name="Corzett C."/>
            <person name="Henschel A."/>
            <person name="Preheim S.P."/>
            <person name="Timberlake S."/>
            <person name="Alm E.J."/>
            <person name="Polz M.F."/>
        </authorList>
    </citation>
    <scope>NUCLEOTIDE SEQUENCE [LARGE SCALE GENOMIC DNA]</scope>
    <source>
        <strain evidence="2 3">FF50</strain>
    </source>
</reference>
<feature type="transmembrane region" description="Helical" evidence="1">
    <location>
        <begin position="241"/>
        <end position="259"/>
    </location>
</feature>
<protein>
    <recommendedName>
        <fullName evidence="4">EpsG family protein</fullName>
    </recommendedName>
</protein>
<accession>A0AAN1CTT6</accession>
<feature type="transmembrane region" description="Helical" evidence="1">
    <location>
        <begin position="6"/>
        <end position="21"/>
    </location>
</feature>
<evidence type="ECO:0000313" key="3">
    <source>
        <dbReference type="Proteomes" id="UP000092018"/>
    </source>
</evidence>
<keyword evidence="1" id="KW-1133">Transmembrane helix</keyword>
<keyword evidence="1" id="KW-0472">Membrane</keyword>
<feature type="transmembrane region" description="Helical" evidence="1">
    <location>
        <begin position="162"/>
        <end position="189"/>
    </location>
</feature>
<feature type="transmembrane region" description="Helical" evidence="1">
    <location>
        <begin position="121"/>
        <end position="141"/>
    </location>
</feature>
<dbReference type="RefSeq" id="WP_065210869.1">
    <property type="nucleotide sequence ID" value="NZ_CP016178.1"/>
</dbReference>
<feature type="transmembrane region" description="Helical" evidence="1">
    <location>
        <begin position="28"/>
        <end position="48"/>
    </location>
</feature>
<evidence type="ECO:0000313" key="2">
    <source>
        <dbReference type="EMBL" id="ANO34983.1"/>
    </source>
</evidence>
<feature type="transmembrane region" description="Helical" evidence="1">
    <location>
        <begin position="265"/>
        <end position="286"/>
    </location>
</feature>
<dbReference type="KEGG" id="vbr:A6E01_17565"/>
<evidence type="ECO:0008006" key="4">
    <source>
        <dbReference type="Google" id="ProtNLM"/>
    </source>
</evidence>
<dbReference type="Pfam" id="PF14897">
    <property type="entry name" value="EpsG"/>
    <property type="match status" value="1"/>
</dbReference>
<dbReference type="InterPro" id="IPR049458">
    <property type="entry name" value="EpsG-like"/>
</dbReference>